<dbReference type="Proteomes" id="UP000322667">
    <property type="component" value="Chromosome D10"/>
</dbReference>
<accession>A0A5D2J2B4</accession>
<evidence type="ECO:0000313" key="2">
    <source>
        <dbReference type="EMBL" id="TYH48724.1"/>
    </source>
</evidence>
<protein>
    <submittedName>
        <fullName evidence="2">Uncharacterized protein</fullName>
    </submittedName>
</protein>
<feature type="region of interest" description="Disordered" evidence="1">
    <location>
        <begin position="15"/>
        <end position="38"/>
    </location>
</feature>
<reference evidence="2 3" key="1">
    <citation type="submission" date="2019-07" db="EMBL/GenBank/DDBJ databases">
        <title>WGS assembly of Gossypium tomentosum.</title>
        <authorList>
            <person name="Chen Z.J."/>
            <person name="Sreedasyam A."/>
            <person name="Ando A."/>
            <person name="Song Q."/>
            <person name="De L."/>
            <person name="Hulse-Kemp A."/>
            <person name="Ding M."/>
            <person name="Ye W."/>
            <person name="Kirkbride R."/>
            <person name="Jenkins J."/>
            <person name="Plott C."/>
            <person name="Lovell J."/>
            <person name="Lin Y.-M."/>
            <person name="Vaughn R."/>
            <person name="Liu B."/>
            <person name="Li W."/>
            <person name="Simpson S."/>
            <person name="Scheffler B."/>
            <person name="Saski C."/>
            <person name="Grover C."/>
            <person name="Hu G."/>
            <person name="Conover J."/>
            <person name="Carlson J."/>
            <person name="Shu S."/>
            <person name="Boston L."/>
            <person name="Williams M."/>
            <person name="Peterson D."/>
            <person name="Mcgee K."/>
            <person name="Jones D."/>
            <person name="Wendel J."/>
            <person name="Stelly D."/>
            <person name="Grimwood J."/>
            <person name="Schmutz J."/>
        </authorList>
    </citation>
    <scope>NUCLEOTIDE SEQUENCE [LARGE SCALE GENOMIC DNA]</scope>
    <source>
        <strain evidence="2">7179.01</strain>
    </source>
</reference>
<evidence type="ECO:0000313" key="3">
    <source>
        <dbReference type="Proteomes" id="UP000322667"/>
    </source>
</evidence>
<proteinExistence type="predicted"/>
<keyword evidence="3" id="KW-1185">Reference proteome</keyword>
<dbReference type="EMBL" id="CM017632">
    <property type="protein sequence ID" value="TYH48724.1"/>
    <property type="molecule type" value="Genomic_DNA"/>
</dbReference>
<sequence>MGISIREDHRLGIPFHFLPSQPKSPKNKSKQKLPAKSPKASLVPDSLFRQVLLHFIGGYFRQVIKDRFL</sequence>
<gene>
    <name evidence="2" type="ORF">ES332_D10G086900v1</name>
</gene>
<dbReference type="AlphaFoldDB" id="A0A5D2J2B4"/>
<organism evidence="2 3">
    <name type="scientific">Gossypium tomentosum</name>
    <name type="common">Hawaiian cotton</name>
    <name type="synonym">Gossypium sandvicense</name>
    <dbReference type="NCBI Taxonomy" id="34277"/>
    <lineage>
        <taxon>Eukaryota</taxon>
        <taxon>Viridiplantae</taxon>
        <taxon>Streptophyta</taxon>
        <taxon>Embryophyta</taxon>
        <taxon>Tracheophyta</taxon>
        <taxon>Spermatophyta</taxon>
        <taxon>Magnoliopsida</taxon>
        <taxon>eudicotyledons</taxon>
        <taxon>Gunneridae</taxon>
        <taxon>Pentapetalae</taxon>
        <taxon>rosids</taxon>
        <taxon>malvids</taxon>
        <taxon>Malvales</taxon>
        <taxon>Malvaceae</taxon>
        <taxon>Malvoideae</taxon>
        <taxon>Gossypium</taxon>
    </lineage>
</organism>
<name>A0A5D2J2B4_GOSTO</name>
<evidence type="ECO:0000256" key="1">
    <source>
        <dbReference type="SAM" id="MobiDB-lite"/>
    </source>
</evidence>